<name>M9RDY8_9RHOB</name>
<dbReference type="SUPFAM" id="SSF52540">
    <property type="entry name" value="P-loop containing nucleoside triphosphate hydrolases"/>
    <property type="match status" value="1"/>
</dbReference>
<proteinExistence type="predicted"/>
<accession>M9RDY8</accession>
<dbReference type="KEGG" id="oar:OA238_c05980"/>
<dbReference type="STRING" id="391616.OA238_c05980"/>
<dbReference type="HOGENOM" id="CLU_1085186_0_0_5"/>
<dbReference type="InterPro" id="IPR027417">
    <property type="entry name" value="P-loop_NTPase"/>
</dbReference>
<evidence type="ECO:0008006" key="3">
    <source>
        <dbReference type="Google" id="ProtNLM"/>
    </source>
</evidence>
<dbReference type="AlphaFoldDB" id="M9RDY8"/>
<protein>
    <recommendedName>
        <fullName evidence="3">Sulfotransferase family protein</fullName>
    </recommendedName>
</protein>
<dbReference type="eggNOG" id="ENOG502Z9T4">
    <property type="taxonomic scope" value="Bacteria"/>
</dbReference>
<organism evidence="1 2">
    <name type="scientific">Octadecabacter arcticus 238</name>
    <dbReference type="NCBI Taxonomy" id="391616"/>
    <lineage>
        <taxon>Bacteria</taxon>
        <taxon>Pseudomonadati</taxon>
        <taxon>Pseudomonadota</taxon>
        <taxon>Alphaproteobacteria</taxon>
        <taxon>Rhodobacterales</taxon>
        <taxon>Roseobacteraceae</taxon>
        <taxon>Octadecabacter</taxon>
    </lineage>
</organism>
<evidence type="ECO:0000313" key="1">
    <source>
        <dbReference type="EMBL" id="AGI70829.1"/>
    </source>
</evidence>
<dbReference type="Proteomes" id="UP000004688">
    <property type="component" value="Chromosome"/>
</dbReference>
<reference evidence="1 2" key="1">
    <citation type="journal article" date="2013" name="PLoS ONE">
        <title>Poles Apart: Arctic and Antarctic Octadecabacter strains Share High Genome Plasticity and a New Type of Xanthorhodopsin.</title>
        <authorList>
            <person name="Vollmers J."/>
            <person name="Voget S."/>
            <person name="Dietrich S."/>
            <person name="Gollnow K."/>
            <person name="Smits M."/>
            <person name="Meyer K."/>
            <person name="Brinkhoff T."/>
            <person name="Simon M."/>
            <person name="Daniel R."/>
        </authorList>
    </citation>
    <scope>NUCLEOTIDE SEQUENCE [LARGE SCALE GENOMIC DNA]</scope>
    <source>
        <strain evidence="1 2">238</strain>
    </source>
</reference>
<keyword evidence="2" id="KW-1185">Reference proteome</keyword>
<dbReference type="EMBL" id="CP003742">
    <property type="protein sequence ID" value="AGI70829.1"/>
    <property type="molecule type" value="Genomic_DNA"/>
</dbReference>
<dbReference type="RefSeq" id="WP_015494061.1">
    <property type="nucleotide sequence ID" value="NC_020908.1"/>
</dbReference>
<sequence length="271" mass="30205">MDLVLHIGAHRTGSTMVAQSLAATIATHPDCGVALWGPRRLRDIPGFQVATQRLDEDMEPIDKTAAIGLDQLASLIARDVAKERDRGIHTLILSEENFIGGMRNNFQTGVFYPDVAHRLASFDSLLPMSPLRVALGVREYGAVWTSAYHYQPQSGRDVPDLARARATLMDHKRGWLEVANAARKVWPDAEVMMWQQEHLVSSGAQICAQIMGLRADQIVMPTGKVNARKLTTARPTVFSSEERKHLSHRYNRHLRRMQSAGNILWVGGNPE</sequence>
<gene>
    <name evidence="1" type="ORF">OA238_c05980</name>
</gene>
<evidence type="ECO:0000313" key="2">
    <source>
        <dbReference type="Proteomes" id="UP000004688"/>
    </source>
</evidence>